<proteinExistence type="predicted"/>
<protein>
    <submittedName>
        <fullName evidence="1">Uncharacterized protein</fullName>
    </submittedName>
</protein>
<dbReference type="Proteomes" id="UP000887013">
    <property type="component" value="Unassembled WGS sequence"/>
</dbReference>
<evidence type="ECO:0000313" key="2">
    <source>
        <dbReference type="Proteomes" id="UP000887013"/>
    </source>
</evidence>
<comment type="caution">
    <text evidence="1">The sequence shown here is derived from an EMBL/GenBank/DDBJ whole genome shotgun (WGS) entry which is preliminary data.</text>
</comment>
<sequence length="91" mass="10198">MDGWNDVYLFEESQFTIVRSLGIAVRVKESRAAPLGVQPPVEQNQRTKPCQAIQGHNHFGPLPSTNVTSSLVDGKLVTHSRFQRESLFLHP</sequence>
<gene>
    <name evidence="1" type="ORF">NPIL_19731</name>
</gene>
<keyword evidence="2" id="KW-1185">Reference proteome</keyword>
<organism evidence="1 2">
    <name type="scientific">Nephila pilipes</name>
    <name type="common">Giant wood spider</name>
    <name type="synonym">Nephila maculata</name>
    <dbReference type="NCBI Taxonomy" id="299642"/>
    <lineage>
        <taxon>Eukaryota</taxon>
        <taxon>Metazoa</taxon>
        <taxon>Ecdysozoa</taxon>
        <taxon>Arthropoda</taxon>
        <taxon>Chelicerata</taxon>
        <taxon>Arachnida</taxon>
        <taxon>Araneae</taxon>
        <taxon>Araneomorphae</taxon>
        <taxon>Entelegynae</taxon>
        <taxon>Araneoidea</taxon>
        <taxon>Nephilidae</taxon>
        <taxon>Nephila</taxon>
    </lineage>
</organism>
<dbReference type="AlphaFoldDB" id="A0A8X6PNQ3"/>
<evidence type="ECO:0000313" key="1">
    <source>
        <dbReference type="EMBL" id="GFT77503.1"/>
    </source>
</evidence>
<accession>A0A8X6PNQ3</accession>
<name>A0A8X6PNQ3_NEPPI</name>
<dbReference type="EMBL" id="BMAW01071313">
    <property type="protein sequence ID" value="GFT77503.1"/>
    <property type="molecule type" value="Genomic_DNA"/>
</dbReference>
<reference evidence="1" key="1">
    <citation type="submission" date="2020-08" db="EMBL/GenBank/DDBJ databases">
        <title>Multicomponent nature underlies the extraordinary mechanical properties of spider dragline silk.</title>
        <authorList>
            <person name="Kono N."/>
            <person name="Nakamura H."/>
            <person name="Mori M."/>
            <person name="Yoshida Y."/>
            <person name="Ohtoshi R."/>
            <person name="Malay A.D."/>
            <person name="Moran D.A.P."/>
            <person name="Tomita M."/>
            <person name="Numata K."/>
            <person name="Arakawa K."/>
        </authorList>
    </citation>
    <scope>NUCLEOTIDE SEQUENCE</scope>
</reference>